<comment type="caution">
    <text evidence="2">The sequence shown here is derived from an EMBL/GenBank/DDBJ whole genome shotgun (WGS) entry which is preliminary data.</text>
</comment>
<dbReference type="Proteomes" id="UP001465755">
    <property type="component" value="Unassembled WGS sequence"/>
</dbReference>
<dbReference type="AlphaFoldDB" id="A0AAW1NPB1"/>
<protein>
    <submittedName>
        <fullName evidence="2">Uncharacterized protein</fullName>
    </submittedName>
</protein>
<feature type="signal peptide" evidence="1">
    <location>
        <begin position="1"/>
        <end position="31"/>
    </location>
</feature>
<evidence type="ECO:0000313" key="2">
    <source>
        <dbReference type="EMBL" id="KAK9787619.1"/>
    </source>
</evidence>
<name>A0AAW1NPB1_9CHLO</name>
<keyword evidence="1" id="KW-0732">Signal</keyword>
<gene>
    <name evidence="2" type="ORF">WJX73_006981</name>
</gene>
<evidence type="ECO:0000256" key="1">
    <source>
        <dbReference type="SAM" id="SignalP"/>
    </source>
</evidence>
<accession>A0AAW1NPB1</accession>
<feature type="chain" id="PRO_5043721586" evidence="1">
    <location>
        <begin position="32"/>
        <end position="235"/>
    </location>
</feature>
<keyword evidence="3" id="KW-1185">Reference proteome</keyword>
<dbReference type="EMBL" id="JALJOQ010000244">
    <property type="protein sequence ID" value="KAK9787619.1"/>
    <property type="molecule type" value="Genomic_DNA"/>
</dbReference>
<proteinExistence type="predicted"/>
<evidence type="ECO:0000313" key="3">
    <source>
        <dbReference type="Proteomes" id="UP001465755"/>
    </source>
</evidence>
<organism evidence="2 3">
    <name type="scientific">Symbiochloris irregularis</name>
    <dbReference type="NCBI Taxonomy" id="706552"/>
    <lineage>
        <taxon>Eukaryota</taxon>
        <taxon>Viridiplantae</taxon>
        <taxon>Chlorophyta</taxon>
        <taxon>core chlorophytes</taxon>
        <taxon>Trebouxiophyceae</taxon>
        <taxon>Trebouxiales</taxon>
        <taxon>Trebouxiaceae</taxon>
        <taxon>Symbiochloris</taxon>
    </lineage>
</organism>
<sequence>MMVHPRSLRLSGTTVTALALFLVATVASVDAQGTADAPVIAQSQTALPPSALAGFSVVSASAPSACSNLQLPENSSLHEQSVYTAPLLQSRNHFQCFVQTGNTSLAAIVYPVKPAPGLIGMDPSQIPAWQQAFLKQKADAEEKAKQTVDASFDQAYMTISALPGDNNVKEAAANAFGSGMNAVQGVFSTALNGIQGAANAVVGEITKVYDTLRDAASSVINAGESVISSIGGFFG</sequence>
<reference evidence="2 3" key="1">
    <citation type="journal article" date="2024" name="Nat. Commun.">
        <title>Phylogenomics reveals the evolutionary origins of lichenization in chlorophyte algae.</title>
        <authorList>
            <person name="Puginier C."/>
            <person name="Libourel C."/>
            <person name="Otte J."/>
            <person name="Skaloud P."/>
            <person name="Haon M."/>
            <person name="Grisel S."/>
            <person name="Petersen M."/>
            <person name="Berrin J.G."/>
            <person name="Delaux P.M."/>
            <person name="Dal Grande F."/>
            <person name="Keller J."/>
        </authorList>
    </citation>
    <scope>NUCLEOTIDE SEQUENCE [LARGE SCALE GENOMIC DNA]</scope>
    <source>
        <strain evidence="2 3">SAG 2036</strain>
    </source>
</reference>